<evidence type="ECO:0000313" key="2">
    <source>
        <dbReference type="Proteomes" id="UP000023541"/>
    </source>
</evidence>
<accession>A0A023C0R2</accession>
<keyword evidence="2" id="KW-1185">Reference proteome</keyword>
<dbReference type="AlphaFoldDB" id="A0A023C0R2"/>
<protein>
    <submittedName>
        <fullName evidence="1">Uncharacterized protein</fullName>
    </submittedName>
</protein>
<sequence>MLNRFDVKFTNGFGEFKSYQINSVGNISVKQLKQYLSDPLLTDLNDLYYMFDKRKLLSEFETGTSSNIDEAISAVKNQMRKVFENNAKEIFEANPNIFNQIEISPNNLIDT</sequence>
<comment type="caution">
    <text evidence="1">The sequence shown here is derived from an EMBL/GenBank/DDBJ whole genome shotgun (WGS) entry which is preliminary data.</text>
</comment>
<reference evidence="1 2" key="1">
    <citation type="submission" date="2014-04" db="EMBL/GenBank/DDBJ databases">
        <title>Aquimarina sp. 22II-S11-z7 Genome Sequencing.</title>
        <authorList>
            <person name="Lai Q."/>
        </authorList>
    </citation>
    <scope>NUCLEOTIDE SEQUENCE [LARGE SCALE GENOMIC DNA]</scope>
    <source>
        <strain evidence="1 2">22II-S11-z7</strain>
    </source>
</reference>
<proteinExistence type="predicted"/>
<dbReference type="OrthoDB" id="9975273at2"/>
<evidence type="ECO:0000313" key="1">
    <source>
        <dbReference type="EMBL" id="EZH75901.1"/>
    </source>
</evidence>
<dbReference type="Proteomes" id="UP000023541">
    <property type="component" value="Unassembled WGS sequence"/>
</dbReference>
<dbReference type="EMBL" id="AQRA01000001">
    <property type="protein sequence ID" value="EZH75901.1"/>
    <property type="molecule type" value="Genomic_DNA"/>
</dbReference>
<name>A0A023C0R2_9FLAO</name>
<gene>
    <name evidence="1" type="ORF">ATO12_03665</name>
</gene>
<dbReference type="RefSeq" id="WP_034238704.1">
    <property type="nucleotide sequence ID" value="NZ_AQRA01000001.1"/>
</dbReference>
<organism evidence="1 2">
    <name type="scientific">Aquimarina atlantica</name>
    <dbReference type="NCBI Taxonomy" id="1317122"/>
    <lineage>
        <taxon>Bacteria</taxon>
        <taxon>Pseudomonadati</taxon>
        <taxon>Bacteroidota</taxon>
        <taxon>Flavobacteriia</taxon>
        <taxon>Flavobacteriales</taxon>
        <taxon>Flavobacteriaceae</taxon>
        <taxon>Aquimarina</taxon>
    </lineage>
</organism>